<organism evidence="2 3">
    <name type="scientific">Succinivibrio dextrinosolvens</name>
    <dbReference type="NCBI Taxonomy" id="83771"/>
    <lineage>
        <taxon>Bacteria</taxon>
        <taxon>Pseudomonadati</taxon>
        <taxon>Pseudomonadota</taxon>
        <taxon>Gammaproteobacteria</taxon>
        <taxon>Aeromonadales</taxon>
        <taxon>Succinivibrionaceae</taxon>
        <taxon>Succinivibrio</taxon>
    </lineage>
</organism>
<keyword evidence="1" id="KW-0732">Signal</keyword>
<evidence type="ECO:0008006" key="4">
    <source>
        <dbReference type="Google" id="ProtNLM"/>
    </source>
</evidence>
<evidence type="ECO:0000313" key="2">
    <source>
        <dbReference type="EMBL" id="SFJ92641.1"/>
    </source>
</evidence>
<dbReference type="AlphaFoldDB" id="A0A662Z9F0"/>
<feature type="chain" id="PRO_5024984852" description="Lipoprotein" evidence="1">
    <location>
        <begin position="21"/>
        <end position="228"/>
    </location>
</feature>
<evidence type="ECO:0000256" key="1">
    <source>
        <dbReference type="SAM" id="SignalP"/>
    </source>
</evidence>
<evidence type="ECO:0000313" key="3">
    <source>
        <dbReference type="Proteomes" id="UP000243374"/>
    </source>
</evidence>
<dbReference type="EMBL" id="FOSF01000008">
    <property type="protein sequence ID" value="SFJ92641.1"/>
    <property type="molecule type" value="Genomic_DNA"/>
</dbReference>
<proteinExistence type="predicted"/>
<dbReference type="RefSeq" id="WP_074839474.1">
    <property type="nucleotide sequence ID" value="NZ_CP047056.1"/>
</dbReference>
<dbReference type="OrthoDB" id="7056812at2"/>
<keyword evidence="3" id="KW-1185">Reference proteome</keyword>
<reference evidence="2 3" key="1">
    <citation type="submission" date="2016-10" db="EMBL/GenBank/DDBJ databases">
        <authorList>
            <person name="Varghese N."/>
            <person name="Submissions S."/>
        </authorList>
    </citation>
    <scope>NUCLEOTIDE SEQUENCE [LARGE SCALE GENOMIC DNA]</scope>
    <source>
        <strain evidence="2 3">22B</strain>
    </source>
</reference>
<feature type="signal peptide" evidence="1">
    <location>
        <begin position="1"/>
        <end position="20"/>
    </location>
</feature>
<accession>A0A662Z9F0</accession>
<dbReference type="Proteomes" id="UP000243374">
    <property type="component" value="Unassembled WGS sequence"/>
</dbReference>
<name>A0A662Z9F0_9GAMM</name>
<sequence length="228" mass="25970">MKKSFLLLSMVFSVVLNGCALEDETAEKIVVPVEEKQEYSSKAEETFTEYAKKCTTGDMSAAPKVVHMYVSSLQTDDFDKNTALPELEDSSVLEYEVKPYEYQKVNTNLIYEMCIQKAVSEGHQEYLNYFVSRGTVSAKIARQFYSEDLINDGAYWSRRVTNLLGLKTGYYIMGRLFCNNEKTFAIGADLLKESAKLGDENAKQYLFDIAFNNNVFEKLSKNKDSLKD</sequence>
<protein>
    <recommendedName>
        <fullName evidence="4">Lipoprotein</fullName>
    </recommendedName>
</protein>
<gene>
    <name evidence="2" type="ORF">SAMN04487865_100811</name>
</gene>